<comment type="caution">
    <text evidence="2">The sequence shown here is derived from an EMBL/GenBank/DDBJ whole genome shotgun (WGS) entry which is preliminary data.</text>
</comment>
<gene>
    <name evidence="2" type="ORF">BWQ96_01238</name>
</gene>
<evidence type="ECO:0000313" key="2">
    <source>
        <dbReference type="EMBL" id="PXF48896.1"/>
    </source>
</evidence>
<protein>
    <submittedName>
        <fullName evidence="2">Uncharacterized protein</fullName>
    </submittedName>
</protein>
<dbReference type="AlphaFoldDB" id="A0A2V3J370"/>
<sequence>MHLLQKESSRDTALPTTNDEVVRYAQPNPVNDAHKNVNYLSLFAFVTLLRDECCDFEALGQQDAHDVLPFLIDKVDAALTMHPSAIDCPCSDAPQSPLLEHTAAQQLGFLRGVEAKKKDPNLPSSSVPTKSRYMRSTA</sequence>
<dbReference type="EMBL" id="NBIV01000010">
    <property type="protein sequence ID" value="PXF48896.1"/>
    <property type="molecule type" value="Genomic_DNA"/>
</dbReference>
<dbReference type="OrthoDB" id="292964at2759"/>
<evidence type="ECO:0000313" key="3">
    <source>
        <dbReference type="Proteomes" id="UP000247409"/>
    </source>
</evidence>
<name>A0A2V3J370_9FLOR</name>
<keyword evidence="3" id="KW-1185">Reference proteome</keyword>
<feature type="compositionally biased region" description="Polar residues" evidence="1">
    <location>
        <begin position="122"/>
        <end position="138"/>
    </location>
</feature>
<dbReference type="Proteomes" id="UP000247409">
    <property type="component" value="Unassembled WGS sequence"/>
</dbReference>
<feature type="region of interest" description="Disordered" evidence="1">
    <location>
        <begin position="114"/>
        <end position="138"/>
    </location>
</feature>
<reference evidence="2 3" key="1">
    <citation type="journal article" date="2018" name="Mol. Biol. Evol.">
        <title>Analysis of the draft genome of the red seaweed Gracilariopsis chorda provides insights into genome size evolution in Rhodophyta.</title>
        <authorList>
            <person name="Lee J."/>
            <person name="Yang E.C."/>
            <person name="Graf L."/>
            <person name="Yang J.H."/>
            <person name="Qiu H."/>
            <person name="Zel Zion U."/>
            <person name="Chan C.X."/>
            <person name="Stephens T.G."/>
            <person name="Weber A.P.M."/>
            <person name="Boo G.H."/>
            <person name="Boo S.M."/>
            <person name="Kim K.M."/>
            <person name="Shin Y."/>
            <person name="Jung M."/>
            <person name="Lee S.J."/>
            <person name="Yim H.S."/>
            <person name="Lee J.H."/>
            <person name="Bhattacharya D."/>
            <person name="Yoon H.S."/>
        </authorList>
    </citation>
    <scope>NUCLEOTIDE SEQUENCE [LARGE SCALE GENOMIC DNA]</scope>
    <source>
        <strain evidence="2 3">SKKU-2015</strain>
        <tissue evidence="2">Whole body</tissue>
    </source>
</reference>
<accession>A0A2V3J370</accession>
<evidence type="ECO:0000256" key="1">
    <source>
        <dbReference type="SAM" id="MobiDB-lite"/>
    </source>
</evidence>
<organism evidence="2 3">
    <name type="scientific">Gracilariopsis chorda</name>
    <dbReference type="NCBI Taxonomy" id="448386"/>
    <lineage>
        <taxon>Eukaryota</taxon>
        <taxon>Rhodophyta</taxon>
        <taxon>Florideophyceae</taxon>
        <taxon>Rhodymeniophycidae</taxon>
        <taxon>Gracilariales</taxon>
        <taxon>Gracilariaceae</taxon>
        <taxon>Gracilariopsis</taxon>
    </lineage>
</organism>
<proteinExistence type="predicted"/>